<gene>
    <name evidence="1" type="ORF">AVDCRST_MAG49-1027</name>
</gene>
<name>A0A6J4U9W4_9BACT</name>
<proteinExistence type="predicted"/>
<protein>
    <submittedName>
        <fullName evidence="1">Uncharacterized protein</fullName>
    </submittedName>
</protein>
<organism evidence="1">
    <name type="scientific">uncultured Thermomicrobiales bacterium</name>
    <dbReference type="NCBI Taxonomy" id="1645740"/>
    <lineage>
        <taxon>Bacteria</taxon>
        <taxon>Pseudomonadati</taxon>
        <taxon>Thermomicrobiota</taxon>
        <taxon>Thermomicrobia</taxon>
        <taxon>Thermomicrobiales</taxon>
        <taxon>environmental samples</taxon>
    </lineage>
</organism>
<dbReference type="EMBL" id="CADCWG010000063">
    <property type="protein sequence ID" value="CAA9542742.1"/>
    <property type="molecule type" value="Genomic_DNA"/>
</dbReference>
<dbReference type="AlphaFoldDB" id="A0A6J4U9W4"/>
<reference evidence="1" key="1">
    <citation type="submission" date="2020-02" db="EMBL/GenBank/DDBJ databases">
        <authorList>
            <person name="Meier V. D."/>
        </authorList>
    </citation>
    <scope>NUCLEOTIDE SEQUENCE</scope>
    <source>
        <strain evidence="1">AVDCRST_MAG49</strain>
    </source>
</reference>
<sequence length="84" mass="8764">MIDLQAADTRVFLFHTADAAADPGGAMDKVNTWLGRDRSGGQYANLRIRDISVTPDGRGGVFTTIVCSLGQAARAATEGAVPSI</sequence>
<evidence type="ECO:0000313" key="1">
    <source>
        <dbReference type="EMBL" id="CAA9542742.1"/>
    </source>
</evidence>
<accession>A0A6J4U9W4</accession>